<feature type="domain" description="Heterokaryon incompatibility" evidence="1">
    <location>
        <begin position="151"/>
        <end position="281"/>
    </location>
</feature>
<sequence length="617" mass="70401">MADMETSTMSASSEPIRSVLYAKGDSLPSDICAVLPDDVADGKANKPLNVILVDRLEASWKKDVRMEKTDRDVHLEVIHTLPTPDTPGYSHRVISTGINYSEIQQWLLDCKTNHSDCRQCVTSISEEVRAGLQFIDCSTNSVGPLPSDAPFVALSYVWGKETSRPASQSDKNKFSRVVLDSIEVARKLGMRYLWVDRHCIEEASLDETIRHMDVIYHLARFTIIAAAGKSAEHGLPGVSRKLRVWKAEVGPSPSHISVRMGSPHHEITKSVWSTRGWTYQEGMLSRRCIIFTESQVTFTCLYSAYRREGYRIAHRNRGTVGRRGYLQKPNFQTESQFLSSSERDSTIRRTINEFCNRELTFDEDNLKALLGVLRFYETSFQHPQFYHFWGIPVVEYSRASLLHDLFFVNSLFWEPFPPRVLRRVGNLPSWTWAGWRGWNGAQPYRLNGDIYYEREGVPECEGMADLQKEPKSFNITQFCNDVSLRREAELSPVLYLTAWITTIEFPVAKELSEDEKAYLYESPFSDRKIWYRLCPHAGQYTDLIAKPLTIAVLGWAARLSASVTCCLVLVPEGPESFSRVGTLRTTWNFLDLEGIGPDTKHLPGTGIRFNWRRIAII</sequence>
<evidence type="ECO:0000259" key="1">
    <source>
        <dbReference type="Pfam" id="PF06985"/>
    </source>
</evidence>
<name>A0A9P9WSM4_9PEZI</name>
<dbReference type="EMBL" id="JAFIMR010000006">
    <property type="protein sequence ID" value="KAI1877663.1"/>
    <property type="molecule type" value="Genomic_DNA"/>
</dbReference>
<dbReference type="PANTHER" id="PTHR33112:SF1">
    <property type="entry name" value="HETEROKARYON INCOMPATIBILITY DOMAIN-CONTAINING PROTEIN"/>
    <property type="match status" value="1"/>
</dbReference>
<comment type="caution">
    <text evidence="2">The sequence shown here is derived from an EMBL/GenBank/DDBJ whole genome shotgun (WGS) entry which is preliminary data.</text>
</comment>
<protein>
    <recommendedName>
        <fullName evidence="1">Heterokaryon incompatibility domain-containing protein</fullName>
    </recommendedName>
</protein>
<reference evidence="2" key="1">
    <citation type="submission" date="2021-03" db="EMBL/GenBank/DDBJ databases">
        <title>Revisited historic fungal species revealed as producer of novel bioactive compounds through whole genome sequencing and comparative genomics.</title>
        <authorList>
            <person name="Vignolle G.A."/>
            <person name="Hochenegger N."/>
            <person name="Mach R.L."/>
            <person name="Mach-Aigner A.R."/>
            <person name="Javad Rahimi M."/>
            <person name="Salim K.A."/>
            <person name="Chan C.M."/>
            <person name="Lim L.B.L."/>
            <person name="Cai F."/>
            <person name="Druzhinina I.S."/>
            <person name="U'Ren J.M."/>
            <person name="Derntl C."/>
        </authorList>
    </citation>
    <scope>NUCLEOTIDE SEQUENCE</scope>
    <source>
        <strain evidence="2">TUCIM 5799</strain>
    </source>
</reference>
<dbReference type="Proteomes" id="UP000829685">
    <property type="component" value="Unassembled WGS sequence"/>
</dbReference>
<evidence type="ECO:0000313" key="3">
    <source>
        <dbReference type="Proteomes" id="UP000829685"/>
    </source>
</evidence>
<keyword evidence="3" id="KW-1185">Reference proteome</keyword>
<dbReference type="InterPro" id="IPR010730">
    <property type="entry name" value="HET"/>
</dbReference>
<accession>A0A9P9WSM4</accession>
<gene>
    <name evidence="2" type="ORF">JX265_003671</name>
</gene>
<proteinExistence type="predicted"/>
<dbReference type="PANTHER" id="PTHR33112">
    <property type="entry name" value="DOMAIN PROTEIN, PUTATIVE-RELATED"/>
    <property type="match status" value="1"/>
</dbReference>
<organism evidence="2 3">
    <name type="scientific">Neoarthrinium moseri</name>
    <dbReference type="NCBI Taxonomy" id="1658444"/>
    <lineage>
        <taxon>Eukaryota</taxon>
        <taxon>Fungi</taxon>
        <taxon>Dikarya</taxon>
        <taxon>Ascomycota</taxon>
        <taxon>Pezizomycotina</taxon>
        <taxon>Sordariomycetes</taxon>
        <taxon>Xylariomycetidae</taxon>
        <taxon>Amphisphaeriales</taxon>
        <taxon>Apiosporaceae</taxon>
        <taxon>Neoarthrinium</taxon>
    </lineage>
</organism>
<dbReference type="AlphaFoldDB" id="A0A9P9WSM4"/>
<evidence type="ECO:0000313" key="2">
    <source>
        <dbReference type="EMBL" id="KAI1877663.1"/>
    </source>
</evidence>
<dbReference type="Pfam" id="PF06985">
    <property type="entry name" value="HET"/>
    <property type="match status" value="1"/>
</dbReference>